<protein>
    <submittedName>
        <fullName evidence="11">DNA polymerase beta domain-containing protein</fullName>
    </submittedName>
</protein>
<dbReference type="GO" id="GO:0005524">
    <property type="term" value="F:ATP binding"/>
    <property type="evidence" value="ECO:0007669"/>
    <property type="project" value="UniProtKB-KW"/>
</dbReference>
<dbReference type="InterPro" id="IPR002934">
    <property type="entry name" value="Polymerase_NTP_transf_dom"/>
</dbReference>
<feature type="domain" description="Polymerase nucleotidyl transferase" evidence="10">
    <location>
        <begin position="10"/>
        <end position="90"/>
    </location>
</feature>
<dbReference type="InterPro" id="IPR043519">
    <property type="entry name" value="NT_sf"/>
</dbReference>
<dbReference type="CDD" id="cd05403">
    <property type="entry name" value="NT_KNTase_like"/>
    <property type="match status" value="1"/>
</dbReference>
<organism evidence="11 12">
    <name type="scientific">Candidatus Saganbacteria bacterium</name>
    <dbReference type="NCBI Taxonomy" id="2575572"/>
    <lineage>
        <taxon>Bacteria</taxon>
        <taxon>Bacillati</taxon>
        <taxon>Saganbacteria</taxon>
    </lineage>
</organism>
<dbReference type="PANTHER" id="PTHR33571:SF14">
    <property type="entry name" value="PROTEIN ADENYLYLTRANSFERASE MJ0435-RELATED"/>
    <property type="match status" value="1"/>
</dbReference>
<accession>A0A833L0D1</accession>
<comment type="cofactor">
    <cofactor evidence="1">
        <name>Mg(2+)</name>
        <dbReference type="ChEBI" id="CHEBI:18420"/>
    </cofactor>
</comment>
<comment type="similarity">
    <text evidence="9">Belongs to the MntA antitoxin family.</text>
</comment>
<reference evidence="11 12" key="1">
    <citation type="submission" date="2019-12" db="EMBL/GenBank/DDBJ databases">
        <authorList>
            <person name="Wolfe R."/>
            <person name="Danczak R."/>
            <person name="Wilkins M."/>
        </authorList>
    </citation>
    <scope>NUCLEOTIDE SEQUENCE [LARGE SCALE GENOMIC DNA]</scope>
    <source>
        <strain evidence="11">X2_MaxBin.013</strain>
    </source>
</reference>
<dbReference type="Pfam" id="PF01909">
    <property type="entry name" value="NTP_transf_2"/>
    <property type="match status" value="1"/>
</dbReference>
<dbReference type="PANTHER" id="PTHR33571">
    <property type="entry name" value="SSL8005 PROTEIN"/>
    <property type="match status" value="1"/>
</dbReference>
<keyword evidence="6" id="KW-0547">Nucleotide-binding</keyword>
<keyword evidence="7" id="KW-0067">ATP-binding</keyword>
<evidence type="ECO:0000256" key="3">
    <source>
        <dbReference type="ARBA" id="ARBA00022679"/>
    </source>
</evidence>
<dbReference type="AlphaFoldDB" id="A0A833L0D1"/>
<sequence length="98" mass="11122">MNTKPLDTDKLLKMCGQLDISFLGIFGSYARGDFTAKSDLDLLARFSRKKSLLDLVRTERALSDSMGVRVDLLTDKAISPYLREKIMNNLMVIYDSKK</sequence>
<evidence type="ECO:0000313" key="11">
    <source>
        <dbReference type="EMBL" id="KAF0133660.1"/>
    </source>
</evidence>
<evidence type="ECO:0000256" key="4">
    <source>
        <dbReference type="ARBA" id="ARBA00022695"/>
    </source>
</evidence>
<dbReference type="Gene3D" id="3.30.460.10">
    <property type="entry name" value="Beta Polymerase, domain 2"/>
    <property type="match status" value="1"/>
</dbReference>
<keyword evidence="4" id="KW-0548">Nucleotidyltransferase</keyword>
<gene>
    <name evidence="11" type="ORF">FD145_1198</name>
</gene>
<evidence type="ECO:0000256" key="9">
    <source>
        <dbReference type="ARBA" id="ARBA00038276"/>
    </source>
</evidence>
<name>A0A833L0D1_UNCSA</name>
<evidence type="ECO:0000256" key="8">
    <source>
        <dbReference type="ARBA" id="ARBA00022842"/>
    </source>
</evidence>
<keyword evidence="8" id="KW-0460">Magnesium</keyword>
<dbReference type="GO" id="GO:0016779">
    <property type="term" value="F:nucleotidyltransferase activity"/>
    <property type="evidence" value="ECO:0007669"/>
    <property type="project" value="UniProtKB-KW"/>
</dbReference>
<evidence type="ECO:0000313" key="12">
    <source>
        <dbReference type="Proteomes" id="UP000488506"/>
    </source>
</evidence>
<keyword evidence="2" id="KW-1277">Toxin-antitoxin system</keyword>
<keyword evidence="3" id="KW-0808">Transferase</keyword>
<dbReference type="SUPFAM" id="SSF81301">
    <property type="entry name" value="Nucleotidyltransferase"/>
    <property type="match status" value="1"/>
</dbReference>
<evidence type="ECO:0000256" key="7">
    <source>
        <dbReference type="ARBA" id="ARBA00022840"/>
    </source>
</evidence>
<dbReference type="InterPro" id="IPR052038">
    <property type="entry name" value="Type-VII_TA_antitoxin"/>
</dbReference>
<dbReference type="Proteomes" id="UP000488506">
    <property type="component" value="Unassembled WGS sequence"/>
</dbReference>
<evidence type="ECO:0000256" key="6">
    <source>
        <dbReference type="ARBA" id="ARBA00022741"/>
    </source>
</evidence>
<evidence type="ECO:0000256" key="2">
    <source>
        <dbReference type="ARBA" id="ARBA00022649"/>
    </source>
</evidence>
<dbReference type="EMBL" id="WPAF01000021">
    <property type="protein sequence ID" value="KAF0133660.1"/>
    <property type="molecule type" value="Genomic_DNA"/>
</dbReference>
<evidence type="ECO:0000256" key="1">
    <source>
        <dbReference type="ARBA" id="ARBA00001946"/>
    </source>
</evidence>
<evidence type="ECO:0000256" key="5">
    <source>
        <dbReference type="ARBA" id="ARBA00022723"/>
    </source>
</evidence>
<proteinExistence type="inferred from homology"/>
<dbReference type="GO" id="GO:0046872">
    <property type="term" value="F:metal ion binding"/>
    <property type="evidence" value="ECO:0007669"/>
    <property type="project" value="UniProtKB-KW"/>
</dbReference>
<evidence type="ECO:0000259" key="10">
    <source>
        <dbReference type="Pfam" id="PF01909"/>
    </source>
</evidence>
<keyword evidence="5" id="KW-0479">Metal-binding</keyword>
<comment type="caution">
    <text evidence="11">The sequence shown here is derived from an EMBL/GenBank/DDBJ whole genome shotgun (WGS) entry which is preliminary data.</text>
</comment>